<reference evidence="2" key="1">
    <citation type="submission" date="2016-07" db="EMBL/GenBank/DDBJ databases">
        <title>Microvirga ossetica sp. nov. a new species of rhizobia isolated from root nodules of the legume species Vicia alpestris Steven originated from North Ossetia region in the Caucasus.</title>
        <authorList>
            <person name="Safronova V.I."/>
            <person name="Kuznetsova I.G."/>
            <person name="Sazanova A.L."/>
            <person name="Belimov A."/>
            <person name="Andronov E."/>
            <person name="Osledkin Y.S."/>
            <person name="Onishchuk O.P."/>
            <person name="Kurchak O.N."/>
            <person name="Shaposhnikov A.I."/>
            <person name="Willems A."/>
            <person name="Tikhonovich I.A."/>
        </authorList>
    </citation>
    <scope>NUCLEOTIDE SEQUENCE [LARGE SCALE GENOMIC DNA]</scope>
    <source>
        <strain evidence="2">V5/3M</strain>
    </source>
</reference>
<proteinExistence type="predicted"/>
<gene>
    <name evidence="2" type="ORF">BB934_24155</name>
</gene>
<sequence length="79" mass="8178">MRRLPLKLAVTGGVAAFLVALPVSLDVSRSNATAPGHESTISVGLKCDTAQAVVGRPGTPGSVAGVARRSSRRAVRRHY</sequence>
<dbReference type="AlphaFoldDB" id="A0A1B2ELT2"/>
<protein>
    <submittedName>
        <fullName evidence="2">Uncharacterized protein</fullName>
    </submittedName>
</protein>
<name>A0A1B2ELT2_9HYPH</name>
<dbReference type="KEGG" id="moc:BB934_24155"/>
<evidence type="ECO:0000256" key="1">
    <source>
        <dbReference type="SAM" id="MobiDB-lite"/>
    </source>
</evidence>
<accession>A0A1B2ELT2</accession>
<feature type="region of interest" description="Disordered" evidence="1">
    <location>
        <begin position="58"/>
        <end position="79"/>
    </location>
</feature>
<dbReference type="OrthoDB" id="9917120at2"/>
<organism evidence="2">
    <name type="scientific">Microvirga ossetica</name>
    <dbReference type="NCBI Taxonomy" id="1882682"/>
    <lineage>
        <taxon>Bacteria</taxon>
        <taxon>Pseudomonadati</taxon>
        <taxon>Pseudomonadota</taxon>
        <taxon>Alphaproteobacteria</taxon>
        <taxon>Hyphomicrobiales</taxon>
        <taxon>Methylobacteriaceae</taxon>
        <taxon>Microvirga</taxon>
    </lineage>
</organism>
<evidence type="ECO:0000313" key="2">
    <source>
        <dbReference type="EMBL" id="ANY80940.1"/>
    </source>
</evidence>
<feature type="compositionally biased region" description="Basic residues" evidence="1">
    <location>
        <begin position="69"/>
        <end position="79"/>
    </location>
</feature>
<dbReference type="EMBL" id="CP016616">
    <property type="protein sequence ID" value="ANY80940.1"/>
    <property type="molecule type" value="Genomic_DNA"/>
</dbReference>